<dbReference type="Gene3D" id="6.10.30.10">
    <property type="match status" value="1"/>
</dbReference>
<accession>A0A917GJN7</accession>
<dbReference type="Pfam" id="PF01796">
    <property type="entry name" value="OB_ChsH2_C"/>
    <property type="match status" value="1"/>
</dbReference>
<dbReference type="Pfam" id="PF12172">
    <property type="entry name" value="zf-ChsH2"/>
    <property type="match status" value="1"/>
</dbReference>
<dbReference type="Proteomes" id="UP000638848">
    <property type="component" value="Unassembled WGS sequence"/>
</dbReference>
<dbReference type="InterPro" id="IPR012340">
    <property type="entry name" value="NA-bd_OB-fold"/>
</dbReference>
<name>A0A917GJN7_9MICC</name>
<dbReference type="AlphaFoldDB" id="A0A917GJN7"/>
<organism evidence="3 4">
    <name type="scientific">Kocuria dechangensis</name>
    <dbReference type="NCBI Taxonomy" id="1176249"/>
    <lineage>
        <taxon>Bacteria</taxon>
        <taxon>Bacillati</taxon>
        <taxon>Actinomycetota</taxon>
        <taxon>Actinomycetes</taxon>
        <taxon>Micrococcales</taxon>
        <taxon>Micrococcaceae</taxon>
        <taxon>Kocuria</taxon>
    </lineage>
</organism>
<evidence type="ECO:0000259" key="1">
    <source>
        <dbReference type="Pfam" id="PF01796"/>
    </source>
</evidence>
<sequence length="152" mass="16417">MTLSRETRVLTAAQLSALTVPPPTPTGETRHFWDACAEGRFELQHCPGCDRWVFYPRALCPHCWGQDLQWREASGRATVRSFTVVHKPGHPGWADAAPYVVAILSLAEGPTMLSVLRDVAPADVAVGLPVRISFTTVGEYALPTAAPAGGPR</sequence>
<evidence type="ECO:0000313" key="4">
    <source>
        <dbReference type="Proteomes" id="UP000638848"/>
    </source>
</evidence>
<feature type="domain" description="ChsH2 rubredoxin-like zinc ribbon" evidence="2">
    <location>
        <begin position="33"/>
        <end position="68"/>
    </location>
</feature>
<dbReference type="RefSeq" id="WP_188534744.1">
    <property type="nucleotide sequence ID" value="NZ_BMEQ01000003.1"/>
</dbReference>
<feature type="domain" description="ChsH2 C-terminal OB-fold" evidence="1">
    <location>
        <begin position="70"/>
        <end position="134"/>
    </location>
</feature>
<dbReference type="PANTHER" id="PTHR34075:SF5">
    <property type="entry name" value="BLR3430 PROTEIN"/>
    <property type="match status" value="1"/>
</dbReference>
<protein>
    <submittedName>
        <fullName evidence="3">Acyl dehydratase</fullName>
    </submittedName>
</protein>
<evidence type="ECO:0000313" key="3">
    <source>
        <dbReference type="EMBL" id="GGG49134.1"/>
    </source>
</evidence>
<proteinExistence type="predicted"/>
<evidence type="ECO:0000259" key="2">
    <source>
        <dbReference type="Pfam" id="PF12172"/>
    </source>
</evidence>
<reference evidence="3" key="1">
    <citation type="journal article" date="2014" name="Int. J. Syst. Evol. Microbiol.">
        <title>Complete genome sequence of Corynebacterium casei LMG S-19264T (=DSM 44701T), isolated from a smear-ripened cheese.</title>
        <authorList>
            <consortium name="US DOE Joint Genome Institute (JGI-PGF)"/>
            <person name="Walter F."/>
            <person name="Albersmeier A."/>
            <person name="Kalinowski J."/>
            <person name="Ruckert C."/>
        </authorList>
    </citation>
    <scope>NUCLEOTIDE SEQUENCE</scope>
    <source>
        <strain evidence="3">CGMCC 1.12187</strain>
    </source>
</reference>
<dbReference type="EMBL" id="BMEQ01000003">
    <property type="protein sequence ID" value="GGG49134.1"/>
    <property type="molecule type" value="Genomic_DNA"/>
</dbReference>
<dbReference type="InterPro" id="IPR022002">
    <property type="entry name" value="ChsH2_Znr"/>
</dbReference>
<dbReference type="SUPFAM" id="SSF50249">
    <property type="entry name" value="Nucleic acid-binding proteins"/>
    <property type="match status" value="1"/>
</dbReference>
<gene>
    <name evidence="3" type="ORF">GCM10011374_09430</name>
</gene>
<dbReference type="InterPro" id="IPR052513">
    <property type="entry name" value="Thioester_dehydratase-like"/>
</dbReference>
<dbReference type="InterPro" id="IPR002878">
    <property type="entry name" value="ChsH2_C"/>
</dbReference>
<reference evidence="3" key="2">
    <citation type="submission" date="2020-09" db="EMBL/GenBank/DDBJ databases">
        <authorList>
            <person name="Sun Q."/>
            <person name="Zhou Y."/>
        </authorList>
    </citation>
    <scope>NUCLEOTIDE SEQUENCE</scope>
    <source>
        <strain evidence="3">CGMCC 1.12187</strain>
    </source>
</reference>
<dbReference type="PANTHER" id="PTHR34075">
    <property type="entry name" value="BLR3430 PROTEIN"/>
    <property type="match status" value="1"/>
</dbReference>
<comment type="caution">
    <text evidence="3">The sequence shown here is derived from an EMBL/GenBank/DDBJ whole genome shotgun (WGS) entry which is preliminary data.</text>
</comment>
<keyword evidence="4" id="KW-1185">Reference proteome</keyword>